<keyword evidence="3" id="KW-1185">Reference proteome</keyword>
<dbReference type="Gene3D" id="3.40.190.10">
    <property type="entry name" value="Periplasmic binding protein-like II"/>
    <property type="match status" value="2"/>
</dbReference>
<sequence length="429" mass="46846">MSRIRILLTLLAVVVSVASVVVAFRVLNPTPPRTVTISTGPTGSAYERVAEQYREILAESGVELVLQPSAGARENLLRLSLGESDVGFLTMGTPDTREAQNLSSLGAMFFEPLWIFARDPQLFAGAMAGVGDSRIAIGPAGSRTNAATRYLFELNGLDAASMPLLELAPADAEQRLRDGELDAVAIVSNAASPVLKRLLSMEGVTLIDFERADAYAALFPELRKLIVPAGIGSLAHNLPAQDTRILAFTTILVVRDGLHPITRSLLLDAASRVHSAPDIFHQAGDFPLAIDQVIPLSDSALAYYSDGQPLLLRLLPYWLAVLVMQVLVAAIPLLTIVYPLLKLMPSVFDWAMRRQFYKVYVELRQMDRGLSSVDPGQIEHYKKRLEELEQRVTSLRVPVTYASMLYALKAHIGAVRQKVHAADERASEA</sequence>
<dbReference type="OrthoDB" id="237270at2"/>
<accession>A0A2N5WZL7</accession>
<gene>
    <name evidence="2" type="ORF">C0039_15905</name>
</gene>
<dbReference type="EMBL" id="PKUS01000025">
    <property type="protein sequence ID" value="PLW67683.1"/>
    <property type="molecule type" value="Genomic_DNA"/>
</dbReference>
<evidence type="ECO:0008006" key="4">
    <source>
        <dbReference type="Google" id="ProtNLM"/>
    </source>
</evidence>
<dbReference type="Proteomes" id="UP000235005">
    <property type="component" value="Unassembled WGS sequence"/>
</dbReference>
<dbReference type="PANTHER" id="PTHR42941">
    <property type="entry name" value="SLL1037 PROTEIN"/>
    <property type="match status" value="1"/>
</dbReference>
<dbReference type="RefSeq" id="WP_076000116.1">
    <property type="nucleotide sequence ID" value="NZ_PKUS01000025.1"/>
</dbReference>
<evidence type="ECO:0000313" key="2">
    <source>
        <dbReference type="EMBL" id="PLW67683.1"/>
    </source>
</evidence>
<dbReference type="InterPro" id="IPR011852">
    <property type="entry name" value="TRAP_TAXI"/>
</dbReference>
<keyword evidence="1" id="KW-1133">Transmembrane helix</keyword>
<feature type="transmembrane region" description="Helical" evidence="1">
    <location>
        <begin position="317"/>
        <end position="341"/>
    </location>
</feature>
<dbReference type="Pfam" id="PF16868">
    <property type="entry name" value="NMT1_3"/>
    <property type="match status" value="1"/>
</dbReference>
<dbReference type="AlphaFoldDB" id="A0A2N5WZL7"/>
<keyword evidence="1" id="KW-0812">Transmembrane</keyword>
<keyword evidence="1" id="KW-0472">Membrane</keyword>
<proteinExistence type="predicted"/>
<dbReference type="PANTHER" id="PTHR42941:SF1">
    <property type="entry name" value="SLL1037 PROTEIN"/>
    <property type="match status" value="1"/>
</dbReference>
<protein>
    <recommendedName>
        <fullName evidence="4">C4-dicarboxylate ABC transporter substrate-binding protein</fullName>
    </recommendedName>
</protein>
<evidence type="ECO:0000313" key="3">
    <source>
        <dbReference type="Proteomes" id="UP000235005"/>
    </source>
</evidence>
<reference evidence="2 3" key="1">
    <citation type="submission" date="2018-01" db="EMBL/GenBank/DDBJ databases">
        <title>The draft genome sequence of Halioglobus lutimaris HF004.</title>
        <authorList>
            <person name="Du Z.-J."/>
            <person name="Shi M.-J."/>
        </authorList>
    </citation>
    <scope>NUCLEOTIDE SEQUENCE [LARGE SCALE GENOMIC DNA]</scope>
    <source>
        <strain evidence="2 3">HF004</strain>
    </source>
</reference>
<dbReference type="SUPFAM" id="SSF53850">
    <property type="entry name" value="Periplasmic binding protein-like II"/>
    <property type="match status" value="1"/>
</dbReference>
<evidence type="ECO:0000256" key="1">
    <source>
        <dbReference type="SAM" id="Phobius"/>
    </source>
</evidence>
<name>A0A2N5WZL7_9GAMM</name>
<comment type="caution">
    <text evidence="2">The sequence shown here is derived from an EMBL/GenBank/DDBJ whole genome shotgun (WGS) entry which is preliminary data.</text>
</comment>
<organism evidence="2 3">
    <name type="scientific">Pseudohalioglobus lutimaris</name>
    <dbReference type="NCBI Taxonomy" id="1737061"/>
    <lineage>
        <taxon>Bacteria</taxon>
        <taxon>Pseudomonadati</taxon>
        <taxon>Pseudomonadota</taxon>
        <taxon>Gammaproteobacteria</taxon>
        <taxon>Cellvibrionales</taxon>
        <taxon>Halieaceae</taxon>
        <taxon>Pseudohalioglobus</taxon>
    </lineage>
</organism>